<keyword evidence="3" id="KW-1185">Reference proteome</keyword>
<dbReference type="Proteomes" id="UP000800200">
    <property type="component" value="Unassembled WGS sequence"/>
</dbReference>
<protein>
    <recommendedName>
        <fullName evidence="4">Fungal N-terminal domain-containing protein</fullName>
    </recommendedName>
</protein>
<reference evidence="2" key="1">
    <citation type="journal article" date="2020" name="Stud. Mycol.">
        <title>101 Dothideomycetes genomes: a test case for predicting lifestyles and emergence of pathogens.</title>
        <authorList>
            <person name="Haridas S."/>
            <person name="Albert R."/>
            <person name="Binder M."/>
            <person name="Bloem J."/>
            <person name="Labutti K."/>
            <person name="Salamov A."/>
            <person name="Andreopoulos B."/>
            <person name="Baker S."/>
            <person name="Barry K."/>
            <person name="Bills G."/>
            <person name="Bluhm B."/>
            <person name="Cannon C."/>
            <person name="Castanera R."/>
            <person name="Culley D."/>
            <person name="Daum C."/>
            <person name="Ezra D."/>
            <person name="Gonzalez J."/>
            <person name="Henrissat B."/>
            <person name="Kuo A."/>
            <person name="Liang C."/>
            <person name="Lipzen A."/>
            <person name="Lutzoni F."/>
            <person name="Magnuson J."/>
            <person name="Mondo S."/>
            <person name="Nolan M."/>
            <person name="Ohm R."/>
            <person name="Pangilinan J."/>
            <person name="Park H.-J."/>
            <person name="Ramirez L."/>
            <person name="Alfaro M."/>
            <person name="Sun H."/>
            <person name="Tritt A."/>
            <person name="Yoshinaga Y."/>
            <person name="Zwiers L.-H."/>
            <person name="Turgeon B."/>
            <person name="Goodwin S."/>
            <person name="Spatafora J."/>
            <person name="Crous P."/>
            <person name="Grigoriev I."/>
        </authorList>
    </citation>
    <scope>NUCLEOTIDE SEQUENCE</scope>
    <source>
        <strain evidence="2">CBS 207.26</strain>
    </source>
</reference>
<gene>
    <name evidence="2" type="ORF">K469DRAFT_710852</name>
</gene>
<evidence type="ECO:0000313" key="2">
    <source>
        <dbReference type="EMBL" id="KAF2183328.1"/>
    </source>
</evidence>
<feature type="coiled-coil region" evidence="1">
    <location>
        <begin position="39"/>
        <end position="73"/>
    </location>
</feature>
<dbReference type="EMBL" id="ML994643">
    <property type="protein sequence ID" value="KAF2183328.1"/>
    <property type="molecule type" value="Genomic_DNA"/>
</dbReference>
<proteinExistence type="predicted"/>
<keyword evidence="1" id="KW-0175">Coiled coil</keyword>
<accession>A0A6A6DYQ5</accession>
<name>A0A6A6DYQ5_9PEZI</name>
<sequence>MSDPLSVTACILTLATTGFVVAKGLYQLANGIGSAGEEVRAYAEEIDSFSKLLQRIKAELQEGSNGASQYEQNLLLDIVGVCERVLGPLHRIQKILNPLLERFRDSPRKLRQFRLRVQWTFSSRAKLLFYRKALKGQHRLLDTMLELVILQATKDKSPQNM</sequence>
<dbReference type="OrthoDB" id="1577640at2759"/>
<organism evidence="2 3">
    <name type="scientific">Zopfia rhizophila CBS 207.26</name>
    <dbReference type="NCBI Taxonomy" id="1314779"/>
    <lineage>
        <taxon>Eukaryota</taxon>
        <taxon>Fungi</taxon>
        <taxon>Dikarya</taxon>
        <taxon>Ascomycota</taxon>
        <taxon>Pezizomycotina</taxon>
        <taxon>Dothideomycetes</taxon>
        <taxon>Dothideomycetes incertae sedis</taxon>
        <taxon>Zopfiaceae</taxon>
        <taxon>Zopfia</taxon>
    </lineage>
</organism>
<evidence type="ECO:0000313" key="3">
    <source>
        <dbReference type="Proteomes" id="UP000800200"/>
    </source>
</evidence>
<dbReference type="AlphaFoldDB" id="A0A6A6DYQ5"/>
<evidence type="ECO:0008006" key="4">
    <source>
        <dbReference type="Google" id="ProtNLM"/>
    </source>
</evidence>
<evidence type="ECO:0000256" key="1">
    <source>
        <dbReference type="SAM" id="Coils"/>
    </source>
</evidence>